<feature type="compositionally biased region" description="Polar residues" evidence="1">
    <location>
        <begin position="287"/>
        <end position="300"/>
    </location>
</feature>
<dbReference type="OrthoDB" id="125347at2759"/>
<feature type="region of interest" description="Disordered" evidence="1">
    <location>
        <begin position="341"/>
        <end position="408"/>
    </location>
</feature>
<feature type="compositionally biased region" description="Polar residues" evidence="1">
    <location>
        <begin position="359"/>
        <end position="370"/>
    </location>
</feature>
<name>A0A0F0I665_ASPPU</name>
<evidence type="ECO:0000259" key="2">
    <source>
        <dbReference type="Pfam" id="PF03108"/>
    </source>
</evidence>
<reference evidence="3 4" key="1">
    <citation type="submission" date="2015-02" db="EMBL/GenBank/DDBJ databases">
        <title>Draft genome sequence of Aspergillus parasiticus SU-1.</title>
        <authorList>
            <person name="Yu J."/>
            <person name="Fedorova N."/>
            <person name="Yin Y."/>
            <person name="Losada L."/>
            <person name="Zafar N."/>
            <person name="Taujale R."/>
            <person name="Ehrlich K.C."/>
            <person name="Bhatnagar D."/>
            <person name="Cleveland T.E."/>
            <person name="Bennett J.W."/>
            <person name="Nierman W.C."/>
        </authorList>
    </citation>
    <scope>NUCLEOTIDE SEQUENCE [LARGE SCALE GENOMIC DNA]</scope>
    <source>
        <strain evidence="4">ATCC 56775 / NRRL 5862 / SRRC 143 / SU-1</strain>
    </source>
</reference>
<accession>A0A0F0I665</accession>
<evidence type="ECO:0000313" key="4">
    <source>
        <dbReference type="Proteomes" id="UP000033540"/>
    </source>
</evidence>
<comment type="caution">
    <text evidence="3">The sequence shown here is derived from an EMBL/GenBank/DDBJ whole genome shotgun (WGS) entry which is preliminary data.</text>
</comment>
<evidence type="ECO:0000313" key="3">
    <source>
        <dbReference type="EMBL" id="KJK61443.1"/>
    </source>
</evidence>
<dbReference type="Proteomes" id="UP000033540">
    <property type="component" value="Unassembled WGS sequence"/>
</dbReference>
<feature type="compositionally biased region" description="Polar residues" evidence="1">
    <location>
        <begin position="235"/>
        <end position="245"/>
    </location>
</feature>
<feature type="region of interest" description="Disordered" evidence="1">
    <location>
        <begin position="145"/>
        <end position="196"/>
    </location>
</feature>
<feature type="compositionally biased region" description="Polar residues" evidence="1">
    <location>
        <begin position="252"/>
        <end position="273"/>
    </location>
</feature>
<dbReference type="STRING" id="1403190.A0A0F0I665"/>
<evidence type="ECO:0000256" key="1">
    <source>
        <dbReference type="SAM" id="MobiDB-lite"/>
    </source>
</evidence>
<feature type="domain" description="Transposase MuDR plant" evidence="2">
    <location>
        <begin position="9"/>
        <end position="61"/>
    </location>
</feature>
<dbReference type="EMBL" id="JZEE01000675">
    <property type="protein sequence ID" value="KJK61443.1"/>
    <property type="molecule type" value="Genomic_DNA"/>
</dbReference>
<gene>
    <name evidence="3" type="ORF">P875_00042239</name>
</gene>
<feature type="region of interest" description="Disordered" evidence="1">
    <location>
        <begin position="235"/>
        <end position="302"/>
    </location>
</feature>
<organism evidence="3 4">
    <name type="scientific">Aspergillus parasiticus (strain ATCC 56775 / NRRL 5862 / SRRC 143 / SU-1)</name>
    <dbReference type="NCBI Taxonomy" id="1403190"/>
    <lineage>
        <taxon>Eukaryota</taxon>
        <taxon>Fungi</taxon>
        <taxon>Dikarya</taxon>
        <taxon>Ascomycota</taxon>
        <taxon>Pezizomycotina</taxon>
        <taxon>Eurotiomycetes</taxon>
        <taxon>Eurotiomycetidae</taxon>
        <taxon>Eurotiales</taxon>
        <taxon>Aspergillaceae</taxon>
        <taxon>Aspergillus</taxon>
        <taxon>Aspergillus subgen. Circumdati</taxon>
    </lineage>
</organism>
<sequence>MTEIYSGLHMGQQFASLEEFKALVRSISVRQHWELRVTRSNKKSVVIGCRSSNNCFFRVVCRANKNATYISSLQDRHSCRSNATSTTKTPVRSEVSHVRFLLNEIPKLFDMRNNVKAQEVVDAVKRYHGYEISIRQAQRALIRLQQQQTQNQEERADTLDSSGDDQQDSHLPPSEEPAEGSTYSSLSGPRWIPDNMQHGLMDAAEGMQHGGMQRNHPALQAPQIHNEALQSHAQLEASHQVQPTTAVHHPPNIQSPEQATLGNPLNQPITPHQTRYAVSAPHPPSAPQTGQPKPQRQLQTEGHPAAAQLVLTNFKIEFTCTTCGALNQSFFPNQGNITGGSYLPQSPIPGQNAAEGTGRPTQSIQGSSGASRVAEAHGYGGDTAAGHRGVPSPWTPGTLDVPIAPAHT</sequence>
<dbReference type="InterPro" id="IPR004332">
    <property type="entry name" value="Transposase_MuDR"/>
</dbReference>
<dbReference type="AlphaFoldDB" id="A0A0F0I665"/>
<proteinExistence type="predicted"/>
<dbReference type="Pfam" id="PF03108">
    <property type="entry name" value="DBD_Tnp_Mut"/>
    <property type="match status" value="1"/>
</dbReference>
<protein>
    <submittedName>
        <fullName evidence="3">MuDR family transposase</fullName>
    </submittedName>
</protein>